<dbReference type="RefSeq" id="WP_220657030.1">
    <property type="nucleotide sequence ID" value="NZ_BAAAII010000008.1"/>
</dbReference>
<dbReference type="EMBL" id="JAUTIX010000008">
    <property type="protein sequence ID" value="MDP0400025.1"/>
    <property type="molecule type" value="Genomic_DNA"/>
</dbReference>
<evidence type="ECO:0000259" key="1">
    <source>
        <dbReference type="Pfam" id="PF10615"/>
    </source>
</evidence>
<dbReference type="Proteomes" id="UP001178281">
    <property type="component" value="Unassembled WGS sequence"/>
</dbReference>
<sequence length="245" mass="26253">MSAPTIAEPTPAERVRTVAVVPHAAVLVADGQEPITVLLHHVLGDRLVIAIADDVPWLDGVRAMVEINDISPLALRERTRSLVWLSGTLSEVADGAALAARVAIENPLESLLDVGNGSRLLTLPVETAVLADTAGASSVTGDELAAAEPDPFAGYESAWLAHVENDHPEMVGQLSRRIPGKLRNHRIRLLGIDRFGIRLRAEHHELSDVDVRLNFAQPATDMAALQRGIRILLGCPFLNGLRAAS</sequence>
<reference evidence="2" key="1">
    <citation type="submission" date="2023-08" db="EMBL/GenBank/DDBJ databases">
        <title>The draft genome of Tsukamurella strandjordii strain 050030.</title>
        <authorList>
            <person name="Zhao F."/>
            <person name="Feng Y."/>
            <person name="Zong Z."/>
        </authorList>
    </citation>
    <scope>NUCLEOTIDE SEQUENCE</scope>
    <source>
        <strain evidence="2">050030</strain>
    </source>
</reference>
<organism evidence="2 3">
    <name type="scientific">Tsukamurella strandjordii</name>
    <dbReference type="NCBI Taxonomy" id="147577"/>
    <lineage>
        <taxon>Bacteria</taxon>
        <taxon>Bacillati</taxon>
        <taxon>Actinomycetota</taxon>
        <taxon>Actinomycetes</taxon>
        <taxon>Mycobacteriales</taxon>
        <taxon>Tsukamurellaceae</taxon>
        <taxon>Tsukamurella</taxon>
    </lineage>
</organism>
<feature type="domain" description="DUF2470" evidence="1">
    <location>
        <begin position="157"/>
        <end position="225"/>
    </location>
</feature>
<comment type="caution">
    <text evidence="2">The sequence shown here is derived from an EMBL/GenBank/DDBJ whole genome shotgun (WGS) entry which is preliminary data.</text>
</comment>
<proteinExistence type="predicted"/>
<dbReference type="InterPro" id="IPR037119">
    <property type="entry name" value="Haem_oxidase_HugZ-like_sf"/>
</dbReference>
<protein>
    <submittedName>
        <fullName evidence="2">DUF2470 domain-containing protein</fullName>
    </submittedName>
</protein>
<evidence type="ECO:0000313" key="2">
    <source>
        <dbReference type="EMBL" id="MDP0400025.1"/>
    </source>
</evidence>
<name>A0AA90S9B9_9ACTN</name>
<gene>
    <name evidence="2" type="ORF">Q7X28_19080</name>
</gene>
<dbReference type="SUPFAM" id="SSF50475">
    <property type="entry name" value="FMN-binding split barrel"/>
    <property type="match status" value="1"/>
</dbReference>
<keyword evidence="3" id="KW-1185">Reference proteome</keyword>
<evidence type="ECO:0000313" key="3">
    <source>
        <dbReference type="Proteomes" id="UP001178281"/>
    </source>
</evidence>
<dbReference type="Pfam" id="PF10615">
    <property type="entry name" value="DUF2470"/>
    <property type="match status" value="1"/>
</dbReference>
<dbReference type="AlphaFoldDB" id="A0AA90S9B9"/>
<dbReference type="Gene3D" id="3.20.180.10">
    <property type="entry name" value="PNP-oxidase-like"/>
    <property type="match status" value="1"/>
</dbReference>
<accession>A0AA90S9B9</accession>
<dbReference type="InterPro" id="IPR019595">
    <property type="entry name" value="DUF2470"/>
</dbReference>